<proteinExistence type="predicted"/>
<organism evidence="1 2">
    <name type="scientific">Candidatus Gottesmanbacteria bacterium GW2011_GWB1_49_7</name>
    <dbReference type="NCBI Taxonomy" id="1618448"/>
    <lineage>
        <taxon>Bacteria</taxon>
        <taxon>Candidatus Gottesmaniibacteriota</taxon>
    </lineage>
</organism>
<gene>
    <name evidence="1" type="ORF">UY48_C0042G0006</name>
</gene>
<dbReference type="AlphaFoldDB" id="A0A0G1YV90"/>
<evidence type="ECO:0000313" key="1">
    <source>
        <dbReference type="EMBL" id="KKW10279.1"/>
    </source>
</evidence>
<dbReference type="Proteomes" id="UP000034588">
    <property type="component" value="Unassembled WGS sequence"/>
</dbReference>
<reference evidence="1 2" key="1">
    <citation type="journal article" date="2015" name="Nature">
        <title>rRNA introns, odd ribosomes, and small enigmatic genomes across a large radiation of phyla.</title>
        <authorList>
            <person name="Brown C.T."/>
            <person name="Hug L.A."/>
            <person name="Thomas B.C."/>
            <person name="Sharon I."/>
            <person name="Castelle C.J."/>
            <person name="Singh A."/>
            <person name="Wilkins M.J."/>
            <person name="Williams K.H."/>
            <person name="Banfield J.F."/>
        </authorList>
    </citation>
    <scope>NUCLEOTIDE SEQUENCE [LARGE SCALE GENOMIC DNA]</scope>
</reference>
<sequence length="101" mass="11074">MIPNKLTGKNLGALIQQEFGKEGFSNVPLEDCITETGILDRILNRILSAPCPWCDGKRIVTSLKSFTGEQHCEPMKEACPCCDGFGAIILVRGIDRSQTYA</sequence>
<accession>A0A0G1YV90</accession>
<dbReference type="EMBL" id="LCQD01000042">
    <property type="protein sequence ID" value="KKW10279.1"/>
    <property type="molecule type" value="Genomic_DNA"/>
</dbReference>
<evidence type="ECO:0000313" key="2">
    <source>
        <dbReference type="Proteomes" id="UP000034588"/>
    </source>
</evidence>
<protein>
    <submittedName>
        <fullName evidence="1">Uncharacterized protein</fullName>
    </submittedName>
</protein>
<comment type="caution">
    <text evidence="1">The sequence shown here is derived from an EMBL/GenBank/DDBJ whole genome shotgun (WGS) entry which is preliminary data.</text>
</comment>
<name>A0A0G1YV90_9BACT</name>